<dbReference type="WBParaSite" id="JU765_v2.g5941.t1">
    <property type="protein sequence ID" value="JU765_v2.g5941.t1"/>
    <property type="gene ID" value="JU765_v2.g5941"/>
</dbReference>
<protein>
    <submittedName>
        <fullName evidence="2">Piwi domain-containing protein</fullName>
    </submittedName>
</protein>
<accession>A0AC34RE35</accession>
<sequence>MRRARSLSGSRGGVSYRRPSVCATISRSAQNIGTADDFSNIPAISTGKVVLNGYRFLFNDLKTMYQYVLKFSYKDREGKDKELPNKNKDAISHRRRQLIGRLFQNLIDNYPDDFHSNSAVLVYDHNWNFYSSELLLDGQDKRRFQVPVGELQEGESMFVGRRTNIEAVLTFVGDVKVAEETDDRTGETYIETALSQQQLQNPRFIFCRGKIFDLDTDFPIGLFSLKNGHQKNVIRLKNPNEGLIVLDPKRTLFHQQCCLDLFVDRRFQSNADLTAHPLNDILRSALKGLTVLTIHRQYRRMFVIHDISADSASSIIIDGLNRSISDYFADRYGIVLKRPDWPCVVEKGMGGHLSYFPFEVLQIVKEQRVFRSEISNGLETEVIKACQMAPLKKYELIYNESTKAGLSRNNNFLRSVGISPEDDLFGVNSKVLHPPAIEYGSTVKELSDHVWDFSSNDHYIKPARIHHLLLLAVNISYEVCNDLGQQLKHFISMNGIAVNQMSCQVCTDTDLDAMVQMILGKKNSNGTDFVLAFGNEPRFHDKLKATEIRTGVVTQHVMTPTLNGFKRNTINNILMKLNLKAAGVNQGMGTSGRQLDSLRTSFDINKSVLTGTMVFGLSTSHTRIENGQINVYGFAVTTTNNGNVTHGGYFYCQDLSVPIHPEYMKIAIDSAIQAYVEANKIFPRRIIFYRGGYVTTKTSAYNIELFNFGTRLKELVNTTTYKNIGASIPSMDFILCSRQHNIRLLQPYRSINPTGSPVTQNVVPGTLVENVLRNPNQFFIVPHRALIGTARPVLAEIIAQKGLPLPRDLLVQITNNLCYMHEICTSPTALPAPLKSAEELADRGHRNYSTGDFSELSSDATEGTRTAHFNEITEALGTPLLAFRKRFWA</sequence>
<dbReference type="Proteomes" id="UP000887576">
    <property type="component" value="Unplaced"/>
</dbReference>
<organism evidence="1 2">
    <name type="scientific">Panagrolaimus sp. JU765</name>
    <dbReference type="NCBI Taxonomy" id="591449"/>
    <lineage>
        <taxon>Eukaryota</taxon>
        <taxon>Metazoa</taxon>
        <taxon>Ecdysozoa</taxon>
        <taxon>Nematoda</taxon>
        <taxon>Chromadorea</taxon>
        <taxon>Rhabditida</taxon>
        <taxon>Tylenchina</taxon>
        <taxon>Panagrolaimomorpha</taxon>
        <taxon>Panagrolaimoidea</taxon>
        <taxon>Panagrolaimidae</taxon>
        <taxon>Panagrolaimus</taxon>
    </lineage>
</organism>
<evidence type="ECO:0000313" key="1">
    <source>
        <dbReference type="Proteomes" id="UP000887576"/>
    </source>
</evidence>
<name>A0AC34RE35_9BILA</name>
<evidence type="ECO:0000313" key="2">
    <source>
        <dbReference type="WBParaSite" id="JU765_v2.g5941.t1"/>
    </source>
</evidence>
<reference evidence="2" key="1">
    <citation type="submission" date="2022-11" db="UniProtKB">
        <authorList>
            <consortium name="WormBaseParasite"/>
        </authorList>
    </citation>
    <scope>IDENTIFICATION</scope>
</reference>
<proteinExistence type="predicted"/>